<reference evidence="2" key="1">
    <citation type="submission" date="2014-09" db="EMBL/GenBank/DDBJ databases">
        <authorList>
            <person name="Magalhaes I.L.F."/>
            <person name="Oliveira U."/>
            <person name="Santos F.R."/>
            <person name="Vidigal T.H.D.A."/>
            <person name="Brescovit A.D."/>
            <person name="Santos A.J."/>
        </authorList>
    </citation>
    <scope>NUCLEOTIDE SEQUENCE</scope>
    <source>
        <tissue evidence="2">Shoot tissue taken approximately 20 cm above the soil surface</tissue>
    </source>
</reference>
<organism evidence="2">
    <name type="scientific">Arundo donax</name>
    <name type="common">Giant reed</name>
    <name type="synonym">Donax arundinaceus</name>
    <dbReference type="NCBI Taxonomy" id="35708"/>
    <lineage>
        <taxon>Eukaryota</taxon>
        <taxon>Viridiplantae</taxon>
        <taxon>Streptophyta</taxon>
        <taxon>Embryophyta</taxon>
        <taxon>Tracheophyta</taxon>
        <taxon>Spermatophyta</taxon>
        <taxon>Magnoliopsida</taxon>
        <taxon>Liliopsida</taxon>
        <taxon>Poales</taxon>
        <taxon>Poaceae</taxon>
        <taxon>PACMAD clade</taxon>
        <taxon>Arundinoideae</taxon>
        <taxon>Arundineae</taxon>
        <taxon>Arundo</taxon>
    </lineage>
</organism>
<reference evidence="2" key="2">
    <citation type="journal article" date="2015" name="Data Brief">
        <title>Shoot transcriptome of the giant reed, Arundo donax.</title>
        <authorList>
            <person name="Barrero R.A."/>
            <person name="Guerrero F.D."/>
            <person name="Moolhuijzen P."/>
            <person name="Goolsby J.A."/>
            <person name="Tidwell J."/>
            <person name="Bellgard S.E."/>
            <person name="Bellgard M.I."/>
        </authorList>
    </citation>
    <scope>NUCLEOTIDE SEQUENCE</scope>
    <source>
        <tissue evidence="2">Shoot tissue taken approximately 20 cm above the soil surface</tissue>
    </source>
</reference>
<feature type="chain" id="PRO_5002063404" evidence="1">
    <location>
        <begin position="21"/>
        <end position="44"/>
    </location>
</feature>
<keyword evidence="1" id="KW-0732">Signal</keyword>
<evidence type="ECO:0000313" key="2">
    <source>
        <dbReference type="EMBL" id="JAD72437.1"/>
    </source>
</evidence>
<dbReference type="AlphaFoldDB" id="A0A0A9CLN6"/>
<protein>
    <submittedName>
        <fullName evidence="2">Uncharacterized protein</fullName>
    </submittedName>
</protein>
<sequence length="44" mass="5134">MILAWSAFILVFKHLSFALANNLYFTQLSEQVELGILVSYYYCL</sequence>
<dbReference type="EMBL" id="GBRH01225458">
    <property type="protein sequence ID" value="JAD72437.1"/>
    <property type="molecule type" value="Transcribed_RNA"/>
</dbReference>
<feature type="signal peptide" evidence="1">
    <location>
        <begin position="1"/>
        <end position="20"/>
    </location>
</feature>
<name>A0A0A9CLN6_ARUDO</name>
<proteinExistence type="predicted"/>
<evidence type="ECO:0000256" key="1">
    <source>
        <dbReference type="SAM" id="SignalP"/>
    </source>
</evidence>
<accession>A0A0A9CLN6</accession>